<dbReference type="GO" id="GO:0003700">
    <property type="term" value="F:DNA-binding transcription factor activity"/>
    <property type="evidence" value="ECO:0007669"/>
    <property type="project" value="InterPro"/>
</dbReference>
<dbReference type="AlphaFoldDB" id="E8LLB9"/>
<keyword evidence="2" id="KW-0238">DNA-binding</keyword>
<comment type="caution">
    <text evidence="5">The sequence shown here is derived from an EMBL/GenBank/DDBJ whole genome shotgun (WGS) entry which is preliminary data.</text>
</comment>
<evidence type="ECO:0000256" key="1">
    <source>
        <dbReference type="ARBA" id="ARBA00023015"/>
    </source>
</evidence>
<dbReference type="InterPro" id="IPR036390">
    <property type="entry name" value="WH_DNA-bd_sf"/>
</dbReference>
<reference evidence="5 6" key="1">
    <citation type="submission" date="2011-01" db="EMBL/GenBank/DDBJ databases">
        <authorList>
            <person name="Weinstock G."/>
            <person name="Sodergren E."/>
            <person name="Clifton S."/>
            <person name="Fulton L."/>
            <person name="Fulton B."/>
            <person name="Courtney L."/>
            <person name="Fronick C."/>
            <person name="Harrison M."/>
            <person name="Strong C."/>
            <person name="Farmer C."/>
            <person name="Delahaunty K."/>
            <person name="Markovic C."/>
            <person name="Hall O."/>
            <person name="Minx P."/>
            <person name="Tomlinson C."/>
            <person name="Mitreva M."/>
            <person name="Hou S."/>
            <person name="Chen J."/>
            <person name="Wollam A."/>
            <person name="Pepin K.H."/>
            <person name="Johnson M."/>
            <person name="Bhonagiri V."/>
            <person name="Zhang X."/>
            <person name="Suruliraj S."/>
            <person name="Warren W."/>
            <person name="Chinwalla A."/>
            <person name="Mardis E.R."/>
            <person name="Wilson R.K."/>
        </authorList>
    </citation>
    <scope>NUCLEOTIDE SEQUENCE [LARGE SCALE GENOMIC DNA]</scope>
    <source>
        <strain evidence="6">DSM 22608 / JCM 16073 / KCTC 15190 / YIT 12066</strain>
    </source>
</reference>
<name>E8LLB9_SUCHY</name>
<dbReference type="Proteomes" id="UP000018458">
    <property type="component" value="Unassembled WGS sequence"/>
</dbReference>
<dbReference type="InterPro" id="IPR000835">
    <property type="entry name" value="HTH_MarR-typ"/>
</dbReference>
<proteinExistence type="predicted"/>
<protein>
    <recommendedName>
        <fullName evidence="4">HTH marR-type domain-containing protein</fullName>
    </recommendedName>
</protein>
<dbReference type="GO" id="GO:0003677">
    <property type="term" value="F:DNA binding"/>
    <property type="evidence" value="ECO:0007669"/>
    <property type="project" value="UniProtKB-KW"/>
</dbReference>
<dbReference type="OrthoDB" id="5419426at2"/>
<dbReference type="PANTHER" id="PTHR42756:SF1">
    <property type="entry name" value="TRANSCRIPTIONAL REPRESSOR OF EMRAB OPERON"/>
    <property type="match status" value="1"/>
</dbReference>
<dbReference type="PROSITE" id="PS50995">
    <property type="entry name" value="HTH_MARR_2"/>
    <property type="match status" value="1"/>
</dbReference>
<keyword evidence="6" id="KW-1185">Reference proteome</keyword>
<dbReference type="STRING" id="762983.HMPREF9444_01531"/>
<evidence type="ECO:0000256" key="2">
    <source>
        <dbReference type="ARBA" id="ARBA00023125"/>
    </source>
</evidence>
<feature type="domain" description="HTH marR-type" evidence="4">
    <location>
        <begin position="1"/>
        <end position="83"/>
    </location>
</feature>
<gene>
    <name evidence="5" type="ORF">HMPREF9444_01531</name>
</gene>
<organism evidence="5 6">
    <name type="scientific">Succinatimonas hippei (strain DSM 22608 / JCM 16073 / KCTC 15190 / YIT 12066)</name>
    <dbReference type="NCBI Taxonomy" id="762983"/>
    <lineage>
        <taxon>Bacteria</taxon>
        <taxon>Pseudomonadati</taxon>
        <taxon>Pseudomonadota</taxon>
        <taxon>Gammaproteobacteria</taxon>
        <taxon>Aeromonadales</taxon>
        <taxon>Succinivibrionaceae</taxon>
        <taxon>Succinatimonas</taxon>
    </lineage>
</organism>
<dbReference type="PANTHER" id="PTHR42756">
    <property type="entry name" value="TRANSCRIPTIONAL REGULATOR, MARR"/>
    <property type="match status" value="1"/>
</dbReference>
<accession>E8LLB9</accession>
<sequence>MNIDKSYLSRIIKSHEKSGYIIRKASATDLRSFELYLTLQGESAVKEFIRKSNQEIAEIIKSLDCKECTELITAYDVITKILEKCDEN</sequence>
<evidence type="ECO:0000313" key="6">
    <source>
        <dbReference type="Proteomes" id="UP000018458"/>
    </source>
</evidence>
<evidence type="ECO:0000313" key="5">
    <source>
        <dbReference type="EMBL" id="EFY06684.1"/>
    </source>
</evidence>
<keyword evidence="1" id="KW-0805">Transcription regulation</keyword>
<evidence type="ECO:0000259" key="4">
    <source>
        <dbReference type="PROSITE" id="PS50995"/>
    </source>
</evidence>
<dbReference type="SUPFAM" id="SSF46785">
    <property type="entry name" value="Winged helix' DNA-binding domain"/>
    <property type="match status" value="1"/>
</dbReference>
<keyword evidence="3" id="KW-0804">Transcription</keyword>
<dbReference type="EMBL" id="AEVO01000090">
    <property type="protein sequence ID" value="EFY06684.1"/>
    <property type="molecule type" value="Genomic_DNA"/>
</dbReference>
<dbReference type="HOGENOM" id="CLU_2467836_0_0_6"/>
<dbReference type="Gene3D" id="1.10.10.10">
    <property type="entry name" value="Winged helix-like DNA-binding domain superfamily/Winged helix DNA-binding domain"/>
    <property type="match status" value="1"/>
</dbReference>
<dbReference type="InterPro" id="IPR036388">
    <property type="entry name" value="WH-like_DNA-bd_sf"/>
</dbReference>
<evidence type="ECO:0000256" key="3">
    <source>
        <dbReference type="ARBA" id="ARBA00023163"/>
    </source>
</evidence>